<accession>A0A9W7EWM5</accession>
<feature type="domain" description="Prp18" evidence="9">
    <location>
        <begin position="229"/>
        <end position="367"/>
    </location>
</feature>
<dbReference type="GO" id="GO:0005682">
    <property type="term" value="C:U5 snRNP"/>
    <property type="evidence" value="ECO:0007669"/>
    <property type="project" value="TreeGrafter"/>
</dbReference>
<dbReference type="Proteomes" id="UP001165160">
    <property type="component" value="Unassembled WGS sequence"/>
</dbReference>
<dbReference type="AlphaFoldDB" id="A0A9W7EWM5"/>
<feature type="compositionally biased region" description="Basic and acidic residues" evidence="8">
    <location>
        <begin position="77"/>
        <end position="90"/>
    </location>
</feature>
<evidence type="ECO:0000256" key="8">
    <source>
        <dbReference type="SAM" id="MobiDB-lite"/>
    </source>
</evidence>
<dbReference type="Pfam" id="PF02840">
    <property type="entry name" value="Prp18"/>
    <property type="match status" value="1"/>
</dbReference>
<sequence length="379" mass="42347">MDLSALTALYTSNKSSSTTTTTTTTTTTSSKNSSKKKRYRKQSEIRQEQQEKDEQKEKRRKLHDTNSANNSSNNSSDKGKPSASKIEHSAHTSSLPPPPSSAPPSSSSLSAPSSTLSVTSLRSLLRSHNLPVLLFGETVPESSLRLSAHLSLKKKTDQGSEFRQSLGGLFVKEEEDRGARPYEIGGEEIQHTEKSVEAPTLSVSKAKSSNDSCPKEDESLWDSNKIIYYYFKRLLKSWENDLLARSEEERMTSKGKMEKITFNQCKDYIKPLFKQLRAGTLDPSMESSILKIVSYCRSGEFVKANDCYIDIAIGRAAWPIGVTMVGIHARAGREKLAENKVAHVMNSEMSRKYLTSVKRLVSYEQGRRKDVDPSKKVQF</sequence>
<proteinExistence type="inferred from homology"/>
<gene>
    <name evidence="10" type="ORF">TrVE_jg14098</name>
</gene>
<keyword evidence="6" id="KW-0508">mRNA splicing</keyword>
<feature type="compositionally biased region" description="Low complexity" evidence="8">
    <location>
        <begin position="103"/>
        <end position="113"/>
    </location>
</feature>
<keyword evidence="4" id="KW-0507">mRNA processing</keyword>
<feature type="compositionally biased region" description="Polar residues" evidence="8">
    <location>
        <begin position="201"/>
        <end position="211"/>
    </location>
</feature>
<keyword evidence="5" id="KW-0747">Spliceosome</keyword>
<dbReference type="EMBL" id="BRXX01000130">
    <property type="protein sequence ID" value="GMH92563.1"/>
    <property type="molecule type" value="Genomic_DNA"/>
</dbReference>
<evidence type="ECO:0000256" key="2">
    <source>
        <dbReference type="ARBA" id="ARBA00008137"/>
    </source>
</evidence>
<feature type="region of interest" description="Disordered" evidence="8">
    <location>
        <begin position="187"/>
        <end position="211"/>
    </location>
</feature>
<reference evidence="11" key="1">
    <citation type="journal article" date="2023" name="Commun. Biol.">
        <title>Genome analysis of Parmales, the sister group of diatoms, reveals the evolutionary specialization of diatoms from phago-mixotrophs to photoautotrophs.</title>
        <authorList>
            <person name="Ban H."/>
            <person name="Sato S."/>
            <person name="Yoshikawa S."/>
            <person name="Yamada K."/>
            <person name="Nakamura Y."/>
            <person name="Ichinomiya M."/>
            <person name="Sato N."/>
            <person name="Blanc-Mathieu R."/>
            <person name="Endo H."/>
            <person name="Kuwata A."/>
            <person name="Ogata H."/>
        </authorList>
    </citation>
    <scope>NUCLEOTIDE SEQUENCE [LARGE SCALE GENOMIC DNA]</scope>
    <source>
        <strain evidence="11">NIES 3699</strain>
    </source>
</reference>
<keyword evidence="11" id="KW-1185">Reference proteome</keyword>
<dbReference type="Gene3D" id="1.20.940.10">
    <property type="entry name" value="Functional domain of the splicing factor Prp18"/>
    <property type="match status" value="1"/>
</dbReference>
<dbReference type="PANTHER" id="PTHR13007:SF19">
    <property type="entry name" value="PRE-MRNA-SPLICING FACTOR 18"/>
    <property type="match status" value="1"/>
</dbReference>
<evidence type="ECO:0000313" key="10">
    <source>
        <dbReference type="EMBL" id="GMH92563.1"/>
    </source>
</evidence>
<dbReference type="PANTHER" id="PTHR13007">
    <property type="entry name" value="PRE-MRNA SPLICING FACTOR-RELATED"/>
    <property type="match status" value="1"/>
</dbReference>
<feature type="region of interest" description="Disordered" evidence="8">
    <location>
        <begin position="1"/>
        <end position="113"/>
    </location>
</feature>
<organism evidence="10 11">
    <name type="scientific">Triparma verrucosa</name>
    <dbReference type="NCBI Taxonomy" id="1606542"/>
    <lineage>
        <taxon>Eukaryota</taxon>
        <taxon>Sar</taxon>
        <taxon>Stramenopiles</taxon>
        <taxon>Ochrophyta</taxon>
        <taxon>Bolidophyceae</taxon>
        <taxon>Parmales</taxon>
        <taxon>Triparmaceae</taxon>
        <taxon>Triparma</taxon>
    </lineage>
</organism>
<comment type="caution">
    <text evidence="10">The sequence shown here is derived from an EMBL/GenBank/DDBJ whole genome shotgun (WGS) entry which is preliminary data.</text>
</comment>
<feature type="compositionally biased region" description="Low complexity" evidence="8">
    <location>
        <begin position="66"/>
        <end position="76"/>
    </location>
</feature>
<comment type="subcellular location">
    <subcellularLocation>
        <location evidence="1">Nucleus</location>
    </subcellularLocation>
</comment>
<evidence type="ECO:0000256" key="1">
    <source>
        <dbReference type="ARBA" id="ARBA00004123"/>
    </source>
</evidence>
<evidence type="ECO:0000256" key="6">
    <source>
        <dbReference type="ARBA" id="ARBA00023187"/>
    </source>
</evidence>
<dbReference type="GO" id="GO:0046540">
    <property type="term" value="C:U4/U6 x U5 tri-snRNP complex"/>
    <property type="evidence" value="ECO:0007669"/>
    <property type="project" value="TreeGrafter"/>
</dbReference>
<name>A0A9W7EWM5_9STRA</name>
<comment type="similarity">
    <text evidence="2">Belongs to the PRP18 family.</text>
</comment>
<dbReference type="GO" id="GO:0071021">
    <property type="term" value="C:U2-type post-spliceosomal complex"/>
    <property type="evidence" value="ECO:0007669"/>
    <property type="project" value="TreeGrafter"/>
</dbReference>
<dbReference type="InterPro" id="IPR004098">
    <property type="entry name" value="Prp18"/>
</dbReference>
<evidence type="ECO:0000313" key="11">
    <source>
        <dbReference type="Proteomes" id="UP001165160"/>
    </source>
</evidence>
<evidence type="ECO:0000256" key="4">
    <source>
        <dbReference type="ARBA" id="ARBA00022664"/>
    </source>
</evidence>
<evidence type="ECO:0000256" key="5">
    <source>
        <dbReference type="ARBA" id="ARBA00022728"/>
    </source>
</evidence>
<dbReference type="GO" id="GO:0000350">
    <property type="term" value="P:generation of catalytic spliceosome for second transesterification step"/>
    <property type="evidence" value="ECO:0007669"/>
    <property type="project" value="TreeGrafter"/>
</dbReference>
<evidence type="ECO:0000259" key="9">
    <source>
        <dbReference type="Pfam" id="PF02840"/>
    </source>
</evidence>
<protein>
    <recommendedName>
        <fullName evidence="3">Pre-mRNA-splicing factor 18</fullName>
    </recommendedName>
</protein>
<dbReference type="SUPFAM" id="SSF47938">
    <property type="entry name" value="Functional domain of the splicing factor Prp18"/>
    <property type="match status" value="1"/>
</dbReference>
<evidence type="ECO:0000256" key="3">
    <source>
        <dbReference type="ARBA" id="ARBA00018242"/>
    </source>
</evidence>
<evidence type="ECO:0000256" key="7">
    <source>
        <dbReference type="ARBA" id="ARBA00023242"/>
    </source>
</evidence>
<keyword evidence="7" id="KW-0539">Nucleus</keyword>
<feature type="compositionally biased region" description="Low complexity" evidence="8">
    <location>
        <begin position="11"/>
        <end position="32"/>
    </location>
</feature>
<feature type="compositionally biased region" description="Basic and acidic residues" evidence="8">
    <location>
        <begin position="41"/>
        <end position="57"/>
    </location>
</feature>
<dbReference type="InterPro" id="IPR039979">
    <property type="entry name" value="PRPF18"/>
</dbReference>